<evidence type="ECO:0000313" key="1">
    <source>
        <dbReference type="EMBL" id="JAI01402.1"/>
    </source>
</evidence>
<dbReference type="EMBL" id="GBXM01007176">
    <property type="protein sequence ID" value="JAI01402.1"/>
    <property type="molecule type" value="Transcribed_RNA"/>
</dbReference>
<reference evidence="1" key="2">
    <citation type="journal article" date="2015" name="Fish Shellfish Immunol.">
        <title>Early steps in the European eel (Anguilla anguilla)-Vibrio vulnificus interaction in the gills: Role of the RtxA13 toxin.</title>
        <authorList>
            <person name="Callol A."/>
            <person name="Pajuelo D."/>
            <person name="Ebbesson L."/>
            <person name="Teles M."/>
            <person name="MacKenzie S."/>
            <person name="Amaro C."/>
        </authorList>
    </citation>
    <scope>NUCLEOTIDE SEQUENCE</scope>
</reference>
<organism evidence="1">
    <name type="scientific">Anguilla anguilla</name>
    <name type="common">European freshwater eel</name>
    <name type="synonym">Muraena anguilla</name>
    <dbReference type="NCBI Taxonomy" id="7936"/>
    <lineage>
        <taxon>Eukaryota</taxon>
        <taxon>Metazoa</taxon>
        <taxon>Chordata</taxon>
        <taxon>Craniata</taxon>
        <taxon>Vertebrata</taxon>
        <taxon>Euteleostomi</taxon>
        <taxon>Actinopterygii</taxon>
        <taxon>Neopterygii</taxon>
        <taxon>Teleostei</taxon>
        <taxon>Anguilliformes</taxon>
        <taxon>Anguillidae</taxon>
        <taxon>Anguilla</taxon>
    </lineage>
</organism>
<name>A0A0E9XG53_ANGAN</name>
<reference evidence="1" key="1">
    <citation type="submission" date="2014-11" db="EMBL/GenBank/DDBJ databases">
        <authorList>
            <person name="Amaro Gonzalez C."/>
        </authorList>
    </citation>
    <scope>NUCLEOTIDE SEQUENCE</scope>
</reference>
<proteinExistence type="predicted"/>
<protein>
    <submittedName>
        <fullName evidence="1">Uncharacterized protein</fullName>
    </submittedName>
</protein>
<accession>A0A0E9XG53</accession>
<sequence>MEGGGKNTAPD</sequence>